<evidence type="ECO:0000256" key="7">
    <source>
        <dbReference type="SAM" id="MobiDB-lite"/>
    </source>
</evidence>
<name>A0A8J4T7D9_9TREM</name>
<feature type="compositionally biased region" description="Polar residues" evidence="7">
    <location>
        <begin position="682"/>
        <end position="705"/>
    </location>
</feature>
<evidence type="ECO:0000259" key="9">
    <source>
        <dbReference type="Pfam" id="PF20637"/>
    </source>
</evidence>
<keyword evidence="5 6" id="KW-0072">Autophagy</keyword>
<dbReference type="InterPro" id="IPR048940">
    <property type="entry name" value="ATG5_HBR"/>
</dbReference>
<proteinExistence type="inferred from homology"/>
<dbReference type="InterPro" id="IPR007239">
    <property type="entry name" value="Atg5"/>
</dbReference>
<comment type="caution">
    <text evidence="11">The sequence shown here is derived from an EMBL/GenBank/DDBJ whole genome shotgun (WGS) entry which is preliminary data.</text>
</comment>
<dbReference type="GO" id="GO:0006995">
    <property type="term" value="P:cellular response to nitrogen starvation"/>
    <property type="evidence" value="ECO:0007669"/>
    <property type="project" value="TreeGrafter"/>
</dbReference>
<evidence type="ECO:0000256" key="2">
    <source>
        <dbReference type="ARBA" id="ARBA00006910"/>
    </source>
</evidence>
<dbReference type="Pfam" id="PF04502">
    <property type="entry name" value="Saf4_Yju2"/>
    <property type="match status" value="1"/>
</dbReference>
<dbReference type="InterPro" id="IPR048939">
    <property type="entry name" value="ATG5_UblA"/>
</dbReference>
<dbReference type="GO" id="GO:0000398">
    <property type="term" value="P:mRNA splicing, via spliceosome"/>
    <property type="evidence" value="ECO:0007669"/>
    <property type="project" value="InterPro"/>
</dbReference>
<keyword evidence="4 6" id="KW-0832">Ubl conjugation</keyword>
<dbReference type="InterPro" id="IPR042527">
    <property type="entry name" value="Atg5_UblA_dom_sf"/>
</dbReference>
<evidence type="ECO:0000256" key="5">
    <source>
        <dbReference type="ARBA" id="ARBA00023006"/>
    </source>
</evidence>
<dbReference type="InterPro" id="IPR007590">
    <property type="entry name" value="Saf4/Yju2"/>
</dbReference>
<dbReference type="InterPro" id="IPR042526">
    <property type="entry name" value="Atg5_HR"/>
</dbReference>
<dbReference type="GO" id="GO:0019776">
    <property type="term" value="F:Atg8-family ligase activity"/>
    <property type="evidence" value="ECO:0007669"/>
    <property type="project" value="TreeGrafter"/>
</dbReference>
<reference evidence="11" key="1">
    <citation type="submission" date="2019-05" db="EMBL/GenBank/DDBJ databases">
        <title>Annotation for the trematode Paragonimus heterotremus.</title>
        <authorList>
            <person name="Choi Y.-J."/>
        </authorList>
    </citation>
    <scope>NUCLEOTIDE SEQUENCE</scope>
    <source>
        <strain evidence="11">LC</strain>
    </source>
</reference>
<feature type="domain" description="Autophagy protein ATG5 UblA" evidence="10">
    <location>
        <begin position="450"/>
        <end position="502"/>
    </location>
</feature>
<evidence type="ECO:0000259" key="8">
    <source>
        <dbReference type="Pfam" id="PF04106"/>
    </source>
</evidence>
<dbReference type="GO" id="GO:0061908">
    <property type="term" value="C:phagophore"/>
    <property type="evidence" value="ECO:0007669"/>
    <property type="project" value="TreeGrafter"/>
</dbReference>
<comment type="function">
    <text evidence="6">Involved in autophagic vesicle formation.</text>
</comment>
<evidence type="ECO:0000313" key="12">
    <source>
        <dbReference type="Proteomes" id="UP000748531"/>
    </source>
</evidence>
<dbReference type="GO" id="GO:0034045">
    <property type="term" value="C:phagophore assembly site membrane"/>
    <property type="evidence" value="ECO:0007669"/>
    <property type="project" value="UniProtKB-SubCell"/>
</dbReference>
<dbReference type="AlphaFoldDB" id="A0A8J4T7D9"/>
<dbReference type="Proteomes" id="UP000748531">
    <property type="component" value="Unassembled WGS sequence"/>
</dbReference>
<feature type="domain" description="Autophagy protein ATG5 alpha-helical bundle region" evidence="9">
    <location>
        <begin position="607"/>
        <end position="662"/>
    </location>
</feature>
<dbReference type="GO" id="GO:0034274">
    <property type="term" value="C:Atg12-Atg5-Atg16 complex"/>
    <property type="evidence" value="ECO:0007669"/>
    <property type="project" value="TreeGrafter"/>
</dbReference>
<evidence type="ECO:0000256" key="3">
    <source>
        <dbReference type="ARBA" id="ARBA00022499"/>
    </source>
</evidence>
<keyword evidence="12" id="KW-1185">Reference proteome</keyword>
<dbReference type="GO" id="GO:0000422">
    <property type="term" value="P:autophagy of mitochondrion"/>
    <property type="evidence" value="ECO:0007669"/>
    <property type="project" value="TreeGrafter"/>
</dbReference>
<dbReference type="Gene3D" id="1.10.246.190">
    <property type="entry name" value="Autophagy protein Apg5, helix rich domain"/>
    <property type="match status" value="1"/>
</dbReference>
<sequence length="826" mass="92765">MGERKGTNKYYPPDFNPKIHKNLNAYHGTHALRERGKNADKGIIVIRFEMPFNCWCLTCKNPIGMGVRYNAQKTKVGMYHSTPIYKFTMPCHLCAGVIVMQTDPQNFDYIILEGARRKTQKWDPEENEQLVIADAAEKKKLALDAMYHLEHDVKDKVKGTTAIVALQQLEHERETLKDDFILNQIARKQFRDRKRLAVEAADKDHKLMSRLSLLGSDVHLLPEDEGDLHAAKMMRLTYTKQDAGRQSKNPSRLSVDDDVIFDSKKSADCTTLSNDESTTRRRSSGPSTSNVVQFSDASGSNPSSSQPLTAITVRSERMKQRSQAFQSISSTKVLCSDTAKLLSGVCIRPEPLGGNKSTNSETHKCKSFIPWTVSSLRVSLGTETVSGSNICCVSSVNDCNWSGILQITGSCTRAHDSRNRNCNSHDAVGIVAAIVITVMPDDIAEIQKRVWDAKIPVCFTLAQEELVSEDHVPSPFYMLVPRISYFPLVIDRVIRYFIDFTEFAELKCKKTGSEENKQTEIGVEAVDHLRSSPKPLSAEGQLTSAFSSLLPEHKVWLDYANQPLKWHYPIGLLFDLHADGTELPWKLVVHFNNYPTDVLLCPPVNRRAVELHFISVIKEADVLKHRSQIMNQMQARDQRQLWTGLLTHQFDQFWAINQRLMQPIVSNSGDAFSPSAGVDAVQSEQPSGTSGDHCSGLKTSPSLSAESTLRQNKAFRNIPCRLYRASKFKGGACAGYIQKRVRPYTSDGTPLTIGTMMRQFLSTETVDSDAEHVSTAKDEEYKFLLHGICLPEDTPIQWLSEHMAYADNFVHIVAWSSSRFNQALEL</sequence>
<dbReference type="Pfam" id="PF04106">
    <property type="entry name" value="ATG5_UblB"/>
    <property type="match status" value="1"/>
</dbReference>
<comment type="subcellular location">
    <subcellularLocation>
        <location evidence="1 6">Preautophagosomal structure membrane</location>
        <topology evidence="1 6">Peripheral membrane protein</topology>
    </subcellularLocation>
</comment>
<comment type="subunit">
    <text evidence="6">Conjugated with ATG12.</text>
</comment>
<dbReference type="GO" id="GO:0005776">
    <property type="term" value="C:autophagosome"/>
    <property type="evidence" value="ECO:0007669"/>
    <property type="project" value="TreeGrafter"/>
</dbReference>
<accession>A0A8J4T7D9</accession>
<feature type="region of interest" description="Disordered" evidence="7">
    <location>
        <begin position="675"/>
        <end position="705"/>
    </location>
</feature>
<evidence type="ECO:0000256" key="1">
    <source>
        <dbReference type="ARBA" id="ARBA00004623"/>
    </source>
</evidence>
<dbReference type="EMBL" id="LUCH01004277">
    <property type="protein sequence ID" value="KAF5399184.1"/>
    <property type="molecule type" value="Genomic_DNA"/>
</dbReference>
<feature type="region of interest" description="Disordered" evidence="7">
    <location>
        <begin position="269"/>
        <end position="307"/>
    </location>
</feature>
<dbReference type="OrthoDB" id="272162at2759"/>
<keyword evidence="6" id="KW-0472">Membrane</keyword>
<dbReference type="PANTHER" id="PTHR13040:SF2">
    <property type="entry name" value="AUTOPHAGY PROTEIN 5"/>
    <property type="match status" value="1"/>
</dbReference>
<dbReference type="PANTHER" id="PTHR13040">
    <property type="entry name" value="AUTOPHAGY PROTEIN 5"/>
    <property type="match status" value="1"/>
</dbReference>
<feature type="domain" description="Autophagy protein ATG5 UblA" evidence="10">
    <location>
        <begin position="551"/>
        <end position="591"/>
    </location>
</feature>
<dbReference type="InterPro" id="IPR048318">
    <property type="entry name" value="ATG5_UblB"/>
</dbReference>
<dbReference type="Gene3D" id="3.10.20.620">
    <property type="match status" value="2"/>
</dbReference>
<dbReference type="GO" id="GO:0007033">
    <property type="term" value="P:vacuole organization"/>
    <property type="evidence" value="ECO:0007669"/>
    <property type="project" value="UniProtKB-ARBA"/>
</dbReference>
<gene>
    <name evidence="11" type="ORF">PHET_06943</name>
</gene>
<organism evidence="11 12">
    <name type="scientific">Paragonimus heterotremus</name>
    <dbReference type="NCBI Taxonomy" id="100268"/>
    <lineage>
        <taxon>Eukaryota</taxon>
        <taxon>Metazoa</taxon>
        <taxon>Spiralia</taxon>
        <taxon>Lophotrochozoa</taxon>
        <taxon>Platyhelminthes</taxon>
        <taxon>Trematoda</taxon>
        <taxon>Digenea</taxon>
        <taxon>Plagiorchiida</taxon>
        <taxon>Troglotremata</taxon>
        <taxon>Troglotrematidae</taxon>
        <taxon>Paragonimus</taxon>
    </lineage>
</organism>
<keyword evidence="3 6" id="KW-1017">Isopeptide bond</keyword>
<dbReference type="GO" id="GO:0034727">
    <property type="term" value="P:piecemeal microautophagy of the nucleus"/>
    <property type="evidence" value="ECO:0007669"/>
    <property type="project" value="TreeGrafter"/>
</dbReference>
<dbReference type="GO" id="GO:0044233">
    <property type="term" value="C:mitochondria-associated endoplasmic reticulum membrane contact site"/>
    <property type="evidence" value="ECO:0007669"/>
    <property type="project" value="TreeGrafter"/>
</dbReference>
<dbReference type="Pfam" id="PF20638">
    <property type="entry name" value="ATG5_UblA"/>
    <property type="match status" value="2"/>
</dbReference>
<feature type="compositionally biased region" description="Polar residues" evidence="7">
    <location>
        <begin position="290"/>
        <end position="307"/>
    </location>
</feature>
<evidence type="ECO:0000313" key="11">
    <source>
        <dbReference type="EMBL" id="KAF5399184.1"/>
    </source>
</evidence>
<evidence type="ECO:0000259" key="10">
    <source>
        <dbReference type="Pfam" id="PF20638"/>
    </source>
</evidence>
<evidence type="ECO:0000256" key="6">
    <source>
        <dbReference type="RuleBase" id="RU361202"/>
    </source>
</evidence>
<protein>
    <recommendedName>
        <fullName evidence="6">Autophagy protein 5</fullName>
    </recommendedName>
</protein>
<dbReference type="Gene3D" id="3.10.20.90">
    <property type="entry name" value="Phosphatidylinositol 3-kinase Catalytic Subunit, Chain A, domain 1"/>
    <property type="match status" value="1"/>
</dbReference>
<comment type="similarity">
    <text evidence="2 6">Belongs to the ATG5 family.</text>
</comment>
<evidence type="ECO:0000256" key="4">
    <source>
        <dbReference type="ARBA" id="ARBA00022843"/>
    </source>
</evidence>
<feature type="domain" description="Autophagy protein ATG5 UblB" evidence="8">
    <location>
        <begin position="717"/>
        <end position="813"/>
    </location>
</feature>
<dbReference type="Pfam" id="PF20637">
    <property type="entry name" value="ATG5_HBR"/>
    <property type="match status" value="1"/>
</dbReference>